<gene>
    <name evidence="1" type="ORF">GSTUAT00007702001</name>
</gene>
<dbReference type="AlphaFoldDB" id="A0A292PM72"/>
<evidence type="ECO:0000313" key="2">
    <source>
        <dbReference type="Proteomes" id="UP001412239"/>
    </source>
</evidence>
<sequence>MYMGCVLVLEICSMSGLQSAFYSSFPYGMYRSPFLDQGVPYSYFLSPLQGIARTAWPKIDSDGSFSLSFFPPHASASLVSWWGIGRELDTAYGGAENLSWIPVLVQ</sequence>
<dbReference type="Proteomes" id="UP001412239">
    <property type="component" value="Unassembled WGS sequence"/>
</dbReference>
<proteinExistence type="predicted"/>
<evidence type="ECO:0000313" key="1">
    <source>
        <dbReference type="EMBL" id="CUS08224.1"/>
    </source>
</evidence>
<name>A0A292PM72_9PEZI</name>
<reference evidence="1" key="1">
    <citation type="submission" date="2015-10" db="EMBL/GenBank/DDBJ databases">
        <authorList>
            <person name="Regsiter A."/>
            <person name="william w."/>
        </authorList>
    </citation>
    <scope>NUCLEOTIDE SEQUENCE</scope>
    <source>
        <strain evidence="1">Montdore</strain>
    </source>
</reference>
<keyword evidence="2" id="KW-1185">Reference proteome</keyword>
<dbReference type="EMBL" id="LN891143">
    <property type="protein sequence ID" value="CUS08224.1"/>
    <property type="molecule type" value="Genomic_DNA"/>
</dbReference>
<protein>
    <submittedName>
        <fullName evidence="1">Uncharacterized protein</fullName>
    </submittedName>
</protein>
<organism evidence="1 2">
    <name type="scientific">Tuber aestivum</name>
    <name type="common">summer truffle</name>
    <dbReference type="NCBI Taxonomy" id="59557"/>
    <lineage>
        <taxon>Eukaryota</taxon>
        <taxon>Fungi</taxon>
        <taxon>Dikarya</taxon>
        <taxon>Ascomycota</taxon>
        <taxon>Pezizomycotina</taxon>
        <taxon>Pezizomycetes</taxon>
        <taxon>Pezizales</taxon>
        <taxon>Tuberaceae</taxon>
        <taxon>Tuber</taxon>
    </lineage>
</organism>
<accession>A0A292PM72</accession>